<accession>A0ABW2TPP1</accession>
<name>A0ABW2TPP1_9PSEU</name>
<organism evidence="1 2">
    <name type="scientific">Actinokineospora soli</name>
    <dbReference type="NCBI Taxonomy" id="1048753"/>
    <lineage>
        <taxon>Bacteria</taxon>
        <taxon>Bacillati</taxon>
        <taxon>Actinomycetota</taxon>
        <taxon>Actinomycetes</taxon>
        <taxon>Pseudonocardiales</taxon>
        <taxon>Pseudonocardiaceae</taxon>
        <taxon>Actinokineospora</taxon>
    </lineage>
</organism>
<gene>
    <name evidence="1" type="ORF">ACFQV2_18085</name>
</gene>
<keyword evidence="2" id="KW-1185">Reference proteome</keyword>
<evidence type="ECO:0000313" key="2">
    <source>
        <dbReference type="Proteomes" id="UP001596512"/>
    </source>
</evidence>
<comment type="caution">
    <text evidence="1">The sequence shown here is derived from an EMBL/GenBank/DDBJ whole genome shotgun (WGS) entry which is preliminary data.</text>
</comment>
<reference evidence="2" key="1">
    <citation type="journal article" date="2019" name="Int. J. Syst. Evol. Microbiol.">
        <title>The Global Catalogue of Microorganisms (GCM) 10K type strain sequencing project: providing services to taxonomists for standard genome sequencing and annotation.</title>
        <authorList>
            <consortium name="The Broad Institute Genomics Platform"/>
            <consortium name="The Broad Institute Genome Sequencing Center for Infectious Disease"/>
            <person name="Wu L."/>
            <person name="Ma J."/>
        </authorList>
    </citation>
    <scope>NUCLEOTIDE SEQUENCE [LARGE SCALE GENOMIC DNA]</scope>
    <source>
        <strain evidence="2">JCM 17695</strain>
    </source>
</reference>
<evidence type="ECO:0000313" key="1">
    <source>
        <dbReference type="EMBL" id="MFC7615134.1"/>
    </source>
</evidence>
<dbReference type="EMBL" id="JBHTEY010000004">
    <property type="protein sequence ID" value="MFC7615134.1"/>
    <property type="molecule type" value="Genomic_DNA"/>
</dbReference>
<evidence type="ECO:0008006" key="3">
    <source>
        <dbReference type="Google" id="ProtNLM"/>
    </source>
</evidence>
<sequence>MATAVASVACGGVAVAAQAQSGQAPAGSVAAGEQYDQYIVAFEARSEAGKSRSARAEALRAVGARHGVAVSEVRELAVGGFVVRTDRALGGERARGFLRSLAARADVEYAEPDVRFFPTATRNDTNYNQQWHYWEETAGCACRRRGTPRTAPG</sequence>
<protein>
    <recommendedName>
        <fullName evidence="3">Peptidase inhibitor I9</fullName>
    </recommendedName>
</protein>
<dbReference type="Proteomes" id="UP001596512">
    <property type="component" value="Unassembled WGS sequence"/>
</dbReference>
<proteinExistence type="predicted"/>